<reference evidence="3" key="1">
    <citation type="submission" date="2015-08" db="EMBL/GenBank/DDBJ databases">
        <title>Genome sequencing project for genomic taxonomy and phylogenomics of Bacillus-like bacteria.</title>
        <authorList>
            <person name="Liu B."/>
            <person name="Wang J."/>
            <person name="Zhu Y."/>
            <person name="Liu G."/>
            <person name="Chen Q."/>
            <person name="Chen Z."/>
            <person name="Lan J."/>
            <person name="Che J."/>
            <person name="Ge C."/>
            <person name="Shi H."/>
            <person name="Pan Z."/>
            <person name="Liu X."/>
        </authorList>
    </citation>
    <scope>NUCLEOTIDE SEQUENCE [LARGE SCALE GENOMIC DNA]</scope>
    <source>
        <strain evidence="3">FJAT-22460</strain>
    </source>
</reference>
<dbReference type="EMBL" id="LIUT01000001">
    <property type="protein sequence ID" value="KOR89803.1"/>
    <property type="molecule type" value="Genomic_DNA"/>
</dbReference>
<accession>A0A0M1P5N9</accession>
<dbReference type="Proteomes" id="UP000036932">
    <property type="component" value="Unassembled WGS sequence"/>
</dbReference>
<dbReference type="PANTHER" id="PTHR18964:SF149">
    <property type="entry name" value="BIFUNCTIONAL UDP-N-ACETYLGLUCOSAMINE 2-EPIMERASE_N-ACETYLMANNOSAMINE KINASE"/>
    <property type="match status" value="1"/>
</dbReference>
<name>A0A0M1P5N9_9BACL</name>
<dbReference type="InterPro" id="IPR000600">
    <property type="entry name" value="ROK"/>
</dbReference>
<dbReference type="OrthoDB" id="9810372at2"/>
<gene>
    <name evidence="2" type="ORF">AM231_12090</name>
</gene>
<sequence>MQTVLNKQQEFVVGVDLGGTKIAAALFDSEGQLLNREQMETAGAKTAEEVVDRITSMIRRVSDGRLLRGIGMASPGTVNSRDGIVIHGTNLPEWSHVPLKAWMERDLHTEVQVLNDANAAAWGEYVRGAGRGSTNMVYVTFSTGIGSGIVLDGKLFLGSNSFAGELGHHIIDPSGPRCNCGSHGCWEVFASGTAIGLAASERMLTQSSIMSELAAGEPGVSAKHVFEAKRLNDPVAVEVIDRAIYYMALGLVNVIHSFNPDRIVIGGGVSRAGDLLFPQLKEMTDKLVMPSYLGTYELVPAELRDDVGLVGAAALFQ</sequence>
<dbReference type="InterPro" id="IPR043129">
    <property type="entry name" value="ATPase_NBD"/>
</dbReference>
<dbReference type="PANTHER" id="PTHR18964">
    <property type="entry name" value="ROK (REPRESSOR, ORF, KINASE) FAMILY"/>
    <property type="match status" value="1"/>
</dbReference>
<protein>
    <submittedName>
        <fullName evidence="2">ROK family transcriptional regulator</fullName>
    </submittedName>
</protein>
<dbReference type="SUPFAM" id="SSF53067">
    <property type="entry name" value="Actin-like ATPase domain"/>
    <property type="match status" value="1"/>
</dbReference>
<evidence type="ECO:0000313" key="2">
    <source>
        <dbReference type="EMBL" id="KOR89803.1"/>
    </source>
</evidence>
<comment type="caution">
    <text evidence="2">The sequence shown here is derived from an EMBL/GenBank/DDBJ whole genome shotgun (WGS) entry which is preliminary data.</text>
</comment>
<dbReference type="CDD" id="cd24068">
    <property type="entry name" value="ASKHA_NBD_ROK_FnNanK-like"/>
    <property type="match status" value="1"/>
</dbReference>
<evidence type="ECO:0000313" key="3">
    <source>
        <dbReference type="Proteomes" id="UP000036932"/>
    </source>
</evidence>
<dbReference type="Gene3D" id="3.30.420.40">
    <property type="match status" value="2"/>
</dbReference>
<comment type="similarity">
    <text evidence="1">Belongs to the ROK (NagC/XylR) family.</text>
</comment>
<evidence type="ECO:0000256" key="1">
    <source>
        <dbReference type="ARBA" id="ARBA00006479"/>
    </source>
</evidence>
<keyword evidence="3" id="KW-1185">Reference proteome</keyword>
<proteinExistence type="inferred from homology"/>
<organism evidence="2 3">
    <name type="scientific">Paenibacillus solani</name>
    <dbReference type="NCBI Taxonomy" id="1705565"/>
    <lineage>
        <taxon>Bacteria</taxon>
        <taxon>Bacillati</taxon>
        <taxon>Bacillota</taxon>
        <taxon>Bacilli</taxon>
        <taxon>Bacillales</taxon>
        <taxon>Paenibacillaceae</taxon>
        <taxon>Paenibacillus</taxon>
    </lineage>
</organism>
<dbReference type="Pfam" id="PF00480">
    <property type="entry name" value="ROK"/>
    <property type="match status" value="1"/>
</dbReference>
<dbReference type="PATRIC" id="fig|1705565.3.peg.4436"/>
<dbReference type="AlphaFoldDB" id="A0A0M1P5N9"/>